<dbReference type="NCBIfam" id="TIGR00593">
    <property type="entry name" value="pola"/>
    <property type="match status" value="1"/>
</dbReference>
<dbReference type="GO" id="GO:0003677">
    <property type="term" value="F:DNA binding"/>
    <property type="evidence" value="ECO:0007669"/>
    <property type="project" value="UniProtKB-UniRule"/>
</dbReference>
<dbReference type="Pfam" id="PF00476">
    <property type="entry name" value="DNA_pol_A"/>
    <property type="match status" value="1"/>
</dbReference>
<evidence type="ECO:0000256" key="7">
    <source>
        <dbReference type="ARBA" id="ARBA00022722"/>
    </source>
</evidence>
<protein>
    <recommendedName>
        <fullName evidence="3 15">DNA polymerase I</fullName>
        <ecNumber evidence="2 15">2.7.7.7</ecNumber>
    </recommendedName>
</protein>
<dbReference type="SMART" id="SM00475">
    <property type="entry name" value="53EXOc"/>
    <property type="match status" value="1"/>
</dbReference>
<feature type="domain" description="5'-3' exonuclease" evidence="17">
    <location>
        <begin position="3"/>
        <end position="264"/>
    </location>
</feature>
<comment type="subunit">
    <text evidence="16">Single-chain monomer with multiple functions.</text>
</comment>
<dbReference type="CDD" id="cd06140">
    <property type="entry name" value="DNA_polA_I_Bacillus_like_exo"/>
    <property type="match status" value="1"/>
</dbReference>
<proteinExistence type="inferred from homology"/>
<evidence type="ECO:0000256" key="14">
    <source>
        <dbReference type="ARBA" id="ARBA00049244"/>
    </source>
</evidence>
<dbReference type="Pfam" id="PF01367">
    <property type="entry name" value="5_3_exonuc"/>
    <property type="match status" value="1"/>
</dbReference>
<dbReference type="Gene3D" id="1.20.1060.10">
    <property type="entry name" value="Taq DNA Polymerase, Chain T, domain 4"/>
    <property type="match status" value="1"/>
</dbReference>
<evidence type="ECO:0000256" key="8">
    <source>
        <dbReference type="ARBA" id="ARBA00022763"/>
    </source>
</evidence>
<dbReference type="InterPro" id="IPR019760">
    <property type="entry name" value="DNA-dir_DNA_pol_A_CS"/>
</dbReference>
<keyword evidence="20" id="KW-1185">Reference proteome</keyword>
<dbReference type="SUPFAM" id="SSF53098">
    <property type="entry name" value="Ribonuclease H-like"/>
    <property type="match status" value="1"/>
</dbReference>
<dbReference type="EC" id="2.7.7.7" evidence="2 15"/>
<keyword evidence="8 16" id="KW-0227">DNA damage</keyword>
<dbReference type="CDD" id="cd08637">
    <property type="entry name" value="DNA_pol_A_pol_I_C"/>
    <property type="match status" value="1"/>
</dbReference>
<keyword evidence="9 16" id="KW-0378">Hydrolase</keyword>
<dbReference type="CDD" id="cd09898">
    <property type="entry name" value="H3TH_53EXO"/>
    <property type="match status" value="1"/>
</dbReference>
<dbReference type="PROSITE" id="PS00447">
    <property type="entry name" value="DNA_POLYMERASE_A"/>
    <property type="match status" value="1"/>
</dbReference>
<dbReference type="PANTHER" id="PTHR10133">
    <property type="entry name" value="DNA POLYMERASE I"/>
    <property type="match status" value="1"/>
</dbReference>
<dbReference type="EMBL" id="CM001487">
    <property type="protein sequence ID" value="EIM56001.1"/>
    <property type="molecule type" value="Genomic_DNA"/>
</dbReference>
<dbReference type="SUPFAM" id="SSF88723">
    <property type="entry name" value="PIN domain-like"/>
    <property type="match status" value="1"/>
</dbReference>
<evidence type="ECO:0000256" key="15">
    <source>
        <dbReference type="NCBIfam" id="TIGR00593"/>
    </source>
</evidence>
<dbReference type="Proteomes" id="UP000005753">
    <property type="component" value="Chromosome"/>
</dbReference>
<evidence type="ECO:0000256" key="6">
    <source>
        <dbReference type="ARBA" id="ARBA00022705"/>
    </source>
</evidence>
<reference evidence="19 20" key="2">
    <citation type="submission" date="2012-02" db="EMBL/GenBank/DDBJ databases">
        <title>Improved High-Quality Draft sequence of Eubacterium cellulosolvens 6.</title>
        <authorList>
            <consortium name="US DOE Joint Genome Institute"/>
            <person name="Lucas S."/>
            <person name="Han J."/>
            <person name="Lapidus A."/>
            <person name="Cheng J.-F."/>
            <person name="Goodwin L."/>
            <person name="Pitluck S."/>
            <person name="Peters L."/>
            <person name="Mikhailova N."/>
            <person name="Gu W."/>
            <person name="Detter J.C."/>
            <person name="Han C."/>
            <person name="Tapia R."/>
            <person name="Land M."/>
            <person name="Hauser L."/>
            <person name="Kyrpides N."/>
            <person name="Ivanova N."/>
            <person name="Pagani I."/>
            <person name="Johnson E."/>
            <person name="Mukhopadhyay B."/>
            <person name="Anderson I."/>
            <person name="Woyke T."/>
        </authorList>
    </citation>
    <scope>NUCLEOTIDE SEQUENCE [LARGE SCALE GENOMIC DNA]</scope>
    <source>
        <strain evidence="19 20">6</strain>
    </source>
</reference>
<dbReference type="Pfam" id="PF02739">
    <property type="entry name" value="5_3_exonuc_N"/>
    <property type="match status" value="1"/>
</dbReference>
<keyword evidence="12 16" id="KW-0238">DNA-binding</keyword>
<evidence type="ECO:0000256" key="16">
    <source>
        <dbReference type="RuleBase" id="RU004460"/>
    </source>
</evidence>
<dbReference type="CDD" id="cd09859">
    <property type="entry name" value="PIN_53EXO"/>
    <property type="match status" value="1"/>
</dbReference>
<dbReference type="InterPro" id="IPR020046">
    <property type="entry name" value="5-3_exonucl_a-hlix_arch_N"/>
</dbReference>
<gene>
    <name evidence="16" type="primary">polA</name>
    <name evidence="19" type="ORF">EubceDRAFT1_0139</name>
</gene>
<comment type="catalytic activity">
    <reaction evidence="14 16">
        <text>DNA(n) + a 2'-deoxyribonucleoside 5'-triphosphate = DNA(n+1) + diphosphate</text>
        <dbReference type="Rhea" id="RHEA:22508"/>
        <dbReference type="Rhea" id="RHEA-COMP:17339"/>
        <dbReference type="Rhea" id="RHEA-COMP:17340"/>
        <dbReference type="ChEBI" id="CHEBI:33019"/>
        <dbReference type="ChEBI" id="CHEBI:61560"/>
        <dbReference type="ChEBI" id="CHEBI:173112"/>
        <dbReference type="EC" id="2.7.7.7"/>
    </reaction>
</comment>
<feature type="domain" description="DNA-directed DNA polymerase family A palm" evidence="18">
    <location>
        <begin position="643"/>
        <end position="849"/>
    </location>
</feature>
<dbReference type="InterPro" id="IPR001098">
    <property type="entry name" value="DNA-dir_DNA_pol_A_palm_dom"/>
</dbReference>
<organism evidence="19 20">
    <name type="scientific">Eubacterium cellulosolvens (strain ATCC 43171 / JCM 9499 / 6)</name>
    <name type="common">Cillobacterium cellulosolvens</name>
    <dbReference type="NCBI Taxonomy" id="633697"/>
    <lineage>
        <taxon>Bacteria</taxon>
        <taxon>Bacillati</taxon>
        <taxon>Bacillota</taxon>
        <taxon>Clostridia</taxon>
        <taxon>Eubacteriales</taxon>
        <taxon>Eubacteriaceae</taxon>
        <taxon>Eubacterium</taxon>
    </lineage>
</organism>
<dbReference type="InterPro" id="IPR012337">
    <property type="entry name" value="RNaseH-like_sf"/>
</dbReference>
<dbReference type="GO" id="GO:0006302">
    <property type="term" value="P:double-strand break repair"/>
    <property type="evidence" value="ECO:0007669"/>
    <property type="project" value="TreeGrafter"/>
</dbReference>
<dbReference type="InterPro" id="IPR002298">
    <property type="entry name" value="DNA_polymerase_A"/>
</dbReference>
<dbReference type="PANTHER" id="PTHR10133:SF27">
    <property type="entry name" value="DNA POLYMERASE NU"/>
    <property type="match status" value="1"/>
</dbReference>
<dbReference type="InterPro" id="IPR029060">
    <property type="entry name" value="PIN-like_dom_sf"/>
</dbReference>
<dbReference type="SMART" id="SM00482">
    <property type="entry name" value="POLAc"/>
    <property type="match status" value="1"/>
</dbReference>
<dbReference type="InterPro" id="IPR043502">
    <property type="entry name" value="DNA/RNA_pol_sf"/>
</dbReference>
<evidence type="ECO:0000256" key="13">
    <source>
        <dbReference type="ARBA" id="ARBA00023204"/>
    </source>
</evidence>
<evidence type="ECO:0000256" key="10">
    <source>
        <dbReference type="ARBA" id="ARBA00022839"/>
    </source>
</evidence>
<keyword evidence="6 16" id="KW-0235">DNA replication</keyword>
<dbReference type="Gene3D" id="1.10.150.20">
    <property type="entry name" value="5' to 3' exonuclease, C-terminal subdomain"/>
    <property type="match status" value="2"/>
</dbReference>
<name>I5AQC8_EUBC6</name>
<dbReference type="SUPFAM" id="SSF56672">
    <property type="entry name" value="DNA/RNA polymerases"/>
    <property type="match status" value="1"/>
</dbReference>
<dbReference type="FunFam" id="1.10.150.20:FF:000002">
    <property type="entry name" value="DNA polymerase I"/>
    <property type="match status" value="1"/>
</dbReference>
<reference evidence="19 20" key="1">
    <citation type="submission" date="2010-08" db="EMBL/GenBank/DDBJ databases">
        <authorList>
            <consortium name="US DOE Joint Genome Institute (JGI-PGF)"/>
            <person name="Lucas S."/>
            <person name="Copeland A."/>
            <person name="Lapidus A."/>
            <person name="Cheng J.-F."/>
            <person name="Bruce D."/>
            <person name="Goodwin L."/>
            <person name="Pitluck S."/>
            <person name="Land M.L."/>
            <person name="Hauser L."/>
            <person name="Chang Y.-J."/>
            <person name="Anderson I.J."/>
            <person name="Johnson E."/>
            <person name="Mulhopadhyay B."/>
            <person name="Kyrpides N."/>
            <person name="Woyke T.J."/>
        </authorList>
    </citation>
    <scope>NUCLEOTIDE SEQUENCE [LARGE SCALE GENOMIC DNA]</scope>
    <source>
        <strain evidence="19 20">6</strain>
    </source>
</reference>
<evidence type="ECO:0000313" key="20">
    <source>
        <dbReference type="Proteomes" id="UP000005753"/>
    </source>
</evidence>
<evidence type="ECO:0000256" key="2">
    <source>
        <dbReference type="ARBA" id="ARBA00012417"/>
    </source>
</evidence>
<dbReference type="FunFam" id="3.40.50.1010:FF:000001">
    <property type="entry name" value="DNA polymerase I"/>
    <property type="match status" value="1"/>
</dbReference>
<dbReference type="InterPro" id="IPR018320">
    <property type="entry name" value="DNA_polymerase_1"/>
</dbReference>
<keyword evidence="10 16" id="KW-0269">Exonuclease</keyword>
<keyword evidence="4 16" id="KW-0808">Transferase</keyword>
<dbReference type="GO" id="GO:0006261">
    <property type="term" value="P:DNA-templated DNA replication"/>
    <property type="evidence" value="ECO:0007669"/>
    <property type="project" value="UniProtKB-UniRule"/>
</dbReference>
<dbReference type="eggNOG" id="COG0749">
    <property type="taxonomic scope" value="Bacteria"/>
</dbReference>
<evidence type="ECO:0000256" key="4">
    <source>
        <dbReference type="ARBA" id="ARBA00022679"/>
    </source>
</evidence>
<comment type="similarity">
    <text evidence="1 16">Belongs to the DNA polymerase type-A family.</text>
</comment>
<dbReference type="SMART" id="SM00279">
    <property type="entry name" value="HhH2"/>
    <property type="match status" value="1"/>
</dbReference>
<evidence type="ECO:0000256" key="3">
    <source>
        <dbReference type="ARBA" id="ARBA00020311"/>
    </source>
</evidence>
<comment type="function">
    <text evidence="16">In addition to polymerase activity, this DNA polymerase exhibits 5'-3' exonuclease activity.</text>
</comment>
<evidence type="ECO:0000256" key="9">
    <source>
        <dbReference type="ARBA" id="ARBA00022801"/>
    </source>
</evidence>
<dbReference type="Gene3D" id="3.30.420.10">
    <property type="entry name" value="Ribonuclease H-like superfamily/Ribonuclease H"/>
    <property type="match status" value="1"/>
</dbReference>
<dbReference type="FunFam" id="1.20.1060.10:FF:000001">
    <property type="entry name" value="DNA polymerase I"/>
    <property type="match status" value="1"/>
</dbReference>
<dbReference type="InterPro" id="IPR008918">
    <property type="entry name" value="HhH2"/>
</dbReference>
<evidence type="ECO:0000313" key="19">
    <source>
        <dbReference type="EMBL" id="EIM56001.1"/>
    </source>
</evidence>
<dbReference type="NCBIfam" id="NF004397">
    <property type="entry name" value="PRK05755.1"/>
    <property type="match status" value="1"/>
</dbReference>
<dbReference type="InterPro" id="IPR002421">
    <property type="entry name" value="5-3_exonuclease"/>
</dbReference>
<dbReference type="Gene3D" id="3.30.70.370">
    <property type="match status" value="1"/>
</dbReference>
<evidence type="ECO:0000256" key="1">
    <source>
        <dbReference type="ARBA" id="ARBA00007705"/>
    </source>
</evidence>
<dbReference type="InterPro" id="IPR020045">
    <property type="entry name" value="DNA_polI_H3TH"/>
</dbReference>
<evidence type="ECO:0000256" key="5">
    <source>
        <dbReference type="ARBA" id="ARBA00022695"/>
    </source>
</evidence>
<dbReference type="STRING" id="633697.EubceDRAFT1_0139"/>
<dbReference type="SUPFAM" id="SSF47807">
    <property type="entry name" value="5' to 3' exonuclease, C-terminal subdomain"/>
    <property type="match status" value="1"/>
</dbReference>
<dbReference type="HOGENOM" id="CLU_004675_0_0_9"/>
<dbReference type="PRINTS" id="PR00868">
    <property type="entry name" value="DNAPOLI"/>
</dbReference>
<keyword evidence="11 16" id="KW-0239">DNA-directed DNA polymerase</keyword>
<dbReference type="InterPro" id="IPR036397">
    <property type="entry name" value="RNaseH_sf"/>
</dbReference>
<dbReference type="GO" id="GO:0003887">
    <property type="term" value="F:DNA-directed DNA polymerase activity"/>
    <property type="evidence" value="ECO:0007669"/>
    <property type="project" value="UniProtKB-UniRule"/>
</dbReference>
<sequence>MSEKILIIDGHSMLNRAFYGLPDLTNAEGRHTGAVLGFLNILFRVLDEEKPEYLVVAFDLSAPTFRHKMFAEYKGTRHPMPEELREQVPLIKEVLTAMGVTIITKEGYEADDLIGTVAKRGEKEGMDVTILSGDRDLLQLATDKILVRIPKTKGGQTTVLDYHTKDVIEEYQVTPAQIIELKALMGDTADNIPGLPGVGPKTATKILLDYGTIENAHDHVEELKPKKAMESMRDHWDLAVLSKQLATINTDSPVELELSEARLGDLYTPEAYEIFRQLGFKKLLSRFDGQVTEDRKKLEVQIYRDFSEVDELFSRAKKEKQAGVYVLAGFDAQKQESYIHGVAVSFSAEDTAYVPMSGFVSGRYLKVSLMELAEAGLAIWTYGLKEQLRAVPYSRKTKISDVAIAAYLLDPLASDYPFDTLAAQYVKDVLILSAEEVLGTKKEVSWFEVPEETAAMYAGEIAYTALSCGPGLVEKLEAQGMRKLYDEVEMPLVYTLCHMEEAGIRVLPDELETYGENLKEGIARLETSIYEAAGEKFNINSPKQLGVILFEKMQLPGGKKTKTGYSTAADVLEKLAVDVPFVADILEYRQLTKLKSTYADGLAACIAADGRIHTTFKQTITATGRISSTEPNLQNIPTRIELGRQIRKCFVPQDGFVFVDADYSQIELRVLASLSGDEKLIEAYRDAEDIHAITASQVFHVPLSEVTPLMRRNAKAVNFGIVYGISAHGLSEDLNISRKEAQEYIDSYYEAYPGIRGYLESLVETAKKKEYSETYYGRRRPMPELSSGNFMQRQFGERVAKNAPIQGTAADIIKIAMNRVDQRLQEEGLKSRLLLQVHDELLLETAEDELERVREILREEMIGATDLAVSMEIDMHDGKNWYEAK</sequence>
<dbReference type="FunFam" id="1.10.150.20:FF:000003">
    <property type="entry name" value="DNA polymerase I"/>
    <property type="match status" value="1"/>
</dbReference>
<dbReference type="Gene3D" id="3.40.50.1010">
    <property type="entry name" value="5'-nuclease"/>
    <property type="match status" value="1"/>
</dbReference>
<keyword evidence="7" id="KW-0540">Nuclease</keyword>
<evidence type="ECO:0000256" key="12">
    <source>
        <dbReference type="ARBA" id="ARBA00023125"/>
    </source>
</evidence>
<dbReference type="OrthoDB" id="9806424at2"/>
<keyword evidence="5 16" id="KW-0548">Nucleotidyltransferase</keyword>
<dbReference type="eggNOG" id="COG0258">
    <property type="taxonomic scope" value="Bacteria"/>
</dbReference>
<dbReference type="InterPro" id="IPR036279">
    <property type="entry name" value="5-3_exonuclease_C_sf"/>
</dbReference>
<accession>I5AQC8</accession>
<evidence type="ECO:0000259" key="18">
    <source>
        <dbReference type="SMART" id="SM00482"/>
    </source>
</evidence>
<evidence type="ECO:0000259" key="17">
    <source>
        <dbReference type="SMART" id="SM00475"/>
    </source>
</evidence>
<dbReference type="AlphaFoldDB" id="I5AQC8"/>
<dbReference type="GO" id="GO:0008409">
    <property type="term" value="F:5'-3' exonuclease activity"/>
    <property type="evidence" value="ECO:0007669"/>
    <property type="project" value="UniProtKB-UniRule"/>
</dbReference>
<keyword evidence="13 16" id="KW-0234">DNA repair</keyword>
<evidence type="ECO:0000256" key="11">
    <source>
        <dbReference type="ARBA" id="ARBA00022932"/>
    </source>
</evidence>